<dbReference type="GO" id="GO:0006310">
    <property type="term" value="P:DNA recombination"/>
    <property type="evidence" value="ECO:0007669"/>
    <property type="project" value="UniProtKB-KW"/>
</dbReference>
<organism evidence="2 3">
    <name type="scientific">Paracidovorax konjaci</name>
    <dbReference type="NCBI Taxonomy" id="32040"/>
    <lineage>
        <taxon>Bacteria</taxon>
        <taxon>Pseudomonadati</taxon>
        <taxon>Pseudomonadota</taxon>
        <taxon>Betaproteobacteria</taxon>
        <taxon>Burkholderiales</taxon>
        <taxon>Comamonadaceae</taxon>
        <taxon>Paracidovorax</taxon>
    </lineage>
</organism>
<dbReference type="InterPro" id="IPR011010">
    <property type="entry name" value="DNA_brk_join_enz"/>
</dbReference>
<dbReference type="EMBL" id="FOMQ01000002">
    <property type="protein sequence ID" value="SFD48628.1"/>
    <property type="molecule type" value="Genomic_DNA"/>
</dbReference>
<dbReference type="AlphaFoldDB" id="A0A1I1SV49"/>
<gene>
    <name evidence="2" type="ORF">SAMN04489710_102382</name>
</gene>
<keyword evidence="1" id="KW-0233">DNA recombination</keyword>
<reference evidence="3" key="1">
    <citation type="submission" date="2016-10" db="EMBL/GenBank/DDBJ databases">
        <authorList>
            <person name="Varghese N."/>
            <person name="Submissions S."/>
        </authorList>
    </citation>
    <scope>NUCLEOTIDE SEQUENCE [LARGE SCALE GENOMIC DNA]</scope>
    <source>
        <strain evidence="3">DSM 7481</strain>
    </source>
</reference>
<dbReference type="Gene3D" id="1.10.443.10">
    <property type="entry name" value="Intergrase catalytic core"/>
    <property type="match status" value="1"/>
</dbReference>
<dbReference type="GO" id="GO:0003677">
    <property type="term" value="F:DNA binding"/>
    <property type="evidence" value="ECO:0007669"/>
    <property type="project" value="InterPro"/>
</dbReference>
<dbReference type="GO" id="GO:0015074">
    <property type="term" value="P:DNA integration"/>
    <property type="evidence" value="ECO:0007669"/>
    <property type="project" value="InterPro"/>
</dbReference>
<dbReference type="SUPFAM" id="SSF56349">
    <property type="entry name" value="DNA breaking-rejoining enzymes"/>
    <property type="match status" value="1"/>
</dbReference>
<accession>A0A1I1SV49</accession>
<proteinExistence type="predicted"/>
<evidence type="ECO:0000256" key="1">
    <source>
        <dbReference type="ARBA" id="ARBA00023172"/>
    </source>
</evidence>
<sequence>MRAEFSLAQKKLSEQLHAEGRTSRAITNIQSMLRRFREMVVAEDKMRAAAADADSPFRQAIRSLMEGQAVKRVAKQADISSDMIFGWLKGKEPRPSNAKFIHRLESFFGIEQGSLTVLAGIKEGKRPAPTVGEAPKNEYRERLRSLKGTRLLLTAPPESPMRRQWAHLIGYKVAPVPVLQRSAKARWTVSPLPIREETPTNWFQFLDGKEVPSAHPNWTQVAGYLGWLGLSANEGGQGIPEGELHTLAWLAIPDFVERYIEWRKKRTGGIVSNSIATFLGILAWMTHPEMGYLTQQPHLQKTLPLEFQVSEWKSQCVQQFRYCAQLKQAYRAEFRPSRDPFQAIRPILDLPQPMDAIVDMIQRMRAARPVGGAPVNEAIWSRNMVLIKLLVSNPLRMRNIASLRWSPSNKDGFHPHTECSLYQRSDKSWWIFVPKQLLKNRRGLAVRDYDAPVHESAWPDLERYLFKHRPLLMSSPTDLVLLTDKSNKGEPHKPFSTLSKTVKWLTKRYLWKCPGICAHAFRHLVASAILKSPMGTTKIAALVLNDKESTVEAHYAGLHSGDGSARMAELLAESFSKM</sequence>
<dbReference type="STRING" id="32040.SAMN04489710_102382"/>
<dbReference type="InterPro" id="IPR013762">
    <property type="entry name" value="Integrase-like_cat_sf"/>
</dbReference>
<dbReference type="Proteomes" id="UP000199517">
    <property type="component" value="Unassembled WGS sequence"/>
</dbReference>
<evidence type="ECO:0008006" key="4">
    <source>
        <dbReference type="Google" id="ProtNLM"/>
    </source>
</evidence>
<evidence type="ECO:0000313" key="2">
    <source>
        <dbReference type="EMBL" id="SFD48628.1"/>
    </source>
</evidence>
<keyword evidence="3" id="KW-1185">Reference proteome</keyword>
<evidence type="ECO:0000313" key="3">
    <source>
        <dbReference type="Proteomes" id="UP000199517"/>
    </source>
</evidence>
<name>A0A1I1SV49_9BURK</name>
<protein>
    <recommendedName>
        <fullName evidence="4">Phage integrase family protein</fullName>
    </recommendedName>
</protein>